<evidence type="ECO:0000313" key="3">
    <source>
        <dbReference type="EMBL" id="MBM7470515.1"/>
    </source>
</evidence>
<dbReference type="EMBL" id="JAFBBU010000001">
    <property type="protein sequence ID" value="MBM7470515.1"/>
    <property type="molecule type" value="Genomic_DNA"/>
</dbReference>
<dbReference type="InterPro" id="IPR002909">
    <property type="entry name" value="IPT_dom"/>
</dbReference>
<feature type="domain" description="IPT/TIG" evidence="1">
    <location>
        <begin position="46"/>
        <end position="130"/>
    </location>
</feature>
<dbReference type="PANTHER" id="PTHR40032">
    <property type="entry name" value="EXPORTED PROTEIN-RELATED"/>
    <property type="match status" value="1"/>
</dbReference>
<accession>A0ABS2L0B7</accession>
<dbReference type="Pfam" id="PF12671">
    <property type="entry name" value="Amidase_6"/>
    <property type="match status" value="1"/>
</dbReference>
<dbReference type="SUPFAM" id="SSF81296">
    <property type="entry name" value="E set domains"/>
    <property type="match status" value="1"/>
</dbReference>
<name>A0ABS2L0B7_9MICO</name>
<dbReference type="InterPro" id="IPR013783">
    <property type="entry name" value="Ig-like_fold"/>
</dbReference>
<dbReference type="Proteomes" id="UP000776164">
    <property type="component" value="Unassembled WGS sequence"/>
</dbReference>
<feature type="domain" description="Putative amidase" evidence="2">
    <location>
        <begin position="139"/>
        <end position="280"/>
    </location>
</feature>
<dbReference type="PANTHER" id="PTHR40032:SF1">
    <property type="entry name" value="EXPORTED PROTEIN"/>
    <property type="match status" value="1"/>
</dbReference>
<dbReference type="RefSeq" id="WP_205106259.1">
    <property type="nucleotide sequence ID" value="NZ_BAAAHT010000001.1"/>
</dbReference>
<dbReference type="Gene3D" id="2.60.40.10">
    <property type="entry name" value="Immunoglobulins"/>
    <property type="match status" value="1"/>
</dbReference>
<evidence type="ECO:0000313" key="4">
    <source>
        <dbReference type="Proteomes" id="UP000776164"/>
    </source>
</evidence>
<comment type="caution">
    <text evidence="3">The sequence shown here is derived from an EMBL/GenBank/DDBJ whole genome shotgun (WGS) entry which is preliminary data.</text>
</comment>
<evidence type="ECO:0008006" key="5">
    <source>
        <dbReference type="Google" id="ProtNLM"/>
    </source>
</evidence>
<dbReference type="InterPro" id="IPR014756">
    <property type="entry name" value="Ig_E-set"/>
</dbReference>
<dbReference type="Pfam" id="PF01833">
    <property type="entry name" value="TIG"/>
    <property type="match status" value="1"/>
</dbReference>
<organism evidence="3 4">
    <name type="scientific">Subtercola frigoramans</name>
    <dbReference type="NCBI Taxonomy" id="120298"/>
    <lineage>
        <taxon>Bacteria</taxon>
        <taxon>Bacillati</taxon>
        <taxon>Actinomycetota</taxon>
        <taxon>Actinomycetes</taxon>
        <taxon>Micrococcales</taxon>
        <taxon>Microbacteriaceae</taxon>
        <taxon>Subtercola</taxon>
    </lineage>
</organism>
<dbReference type="PROSITE" id="PS51318">
    <property type="entry name" value="TAT"/>
    <property type="match status" value="1"/>
</dbReference>
<dbReference type="CDD" id="cd00102">
    <property type="entry name" value="IPT"/>
    <property type="match status" value="1"/>
</dbReference>
<protein>
    <recommendedName>
        <fullName evidence="5">IPT/TIG domain-containing protein</fullName>
    </recommendedName>
</protein>
<gene>
    <name evidence="3" type="ORF">JOE66_000149</name>
</gene>
<evidence type="ECO:0000259" key="1">
    <source>
        <dbReference type="Pfam" id="PF01833"/>
    </source>
</evidence>
<sequence length="294" mass="31204">MPSRRAVLFYAGGSSLMAVVGGVALRATAEDARLSATPSPTPTPVPAVTDASVVSGPLLGGASVVLSGSDLGKTVSVLFGGVPAESFSLVGESQISVVTPAAADYQPATVSITLAQSDGTTVDAAPQFTYEAVTGVDRQLQYAFTYWQNYNLDEWGRFPDNDCGNFVNQTLLARGWEQNDDWYSDYATTGDYSYSWIRGNEMDDYLASRPDTTRLELSDRAKVKGGDVVMFDWDPQNGNGVDHTMLVSGVLTNADGSTSIKLVGHTVDAQFRDLDEAITVSNPGGTAHFFSIAA</sequence>
<dbReference type="InterPro" id="IPR024301">
    <property type="entry name" value="Amidase_6"/>
</dbReference>
<proteinExistence type="predicted"/>
<dbReference type="InterPro" id="IPR006311">
    <property type="entry name" value="TAT_signal"/>
</dbReference>
<reference evidence="3 4" key="1">
    <citation type="submission" date="2021-01" db="EMBL/GenBank/DDBJ databases">
        <title>Sequencing the genomes of 1000 actinobacteria strains.</title>
        <authorList>
            <person name="Klenk H.-P."/>
        </authorList>
    </citation>
    <scope>NUCLEOTIDE SEQUENCE [LARGE SCALE GENOMIC DNA]</scope>
    <source>
        <strain evidence="3 4">DSM 13057</strain>
    </source>
</reference>
<evidence type="ECO:0000259" key="2">
    <source>
        <dbReference type="Pfam" id="PF12671"/>
    </source>
</evidence>
<keyword evidence="4" id="KW-1185">Reference proteome</keyword>